<evidence type="ECO:0000256" key="1">
    <source>
        <dbReference type="SAM" id="Phobius"/>
    </source>
</evidence>
<evidence type="ECO:0000313" key="3">
    <source>
        <dbReference type="Proteomes" id="UP001153555"/>
    </source>
</evidence>
<sequence>MPITRAVADALGVVTICLVAALVLVGLFCIVYSFYFRSLVQLSYFSGPWIIRITYIFFSVWWGIGEIIRLNIWRHDGRSLDSWRDNVCKCYIVSNLGFAEPCLFITLIFLLRASLQSSGTLGLKWNVKTAGFLLLYGLPMFILQLAVILIGPEYSRDHNPRLPSYFIQASAFSSSETNTKVAFCTYPLLSTVFLGLFATFLIAYLFWLGGRILHLVINKGLQKRVCTLIFSISGFFLLRVVLLGLTVLSDPGKLVFDAVAFLAFLSLLCCAGVGICMLVYLPVADSLSLRSLERDIEARPGVSEDILSLLTNQSPLEGSLVSGGTPERNSSAWGKCGSISFQAVERDEPSGSGFVELSMFNPDQH</sequence>
<dbReference type="EMBL" id="CACSLK010031655">
    <property type="protein sequence ID" value="CAA0840041.1"/>
    <property type="molecule type" value="Genomic_DNA"/>
</dbReference>
<feature type="transmembrane region" description="Helical" evidence="1">
    <location>
        <begin position="49"/>
        <end position="72"/>
    </location>
</feature>
<accession>A0A9N7RQB2</accession>
<feature type="transmembrane region" description="Helical" evidence="1">
    <location>
        <begin position="254"/>
        <end position="281"/>
    </location>
</feature>
<dbReference type="AlphaFoldDB" id="A0A9N7RQB2"/>
<dbReference type="InterPro" id="IPR016971">
    <property type="entry name" value="UCP031277"/>
</dbReference>
<gene>
    <name evidence="2" type="ORF">SHERM_06500</name>
</gene>
<dbReference type="PIRSF" id="PIRSF031277">
    <property type="entry name" value="UCP031277"/>
    <property type="match status" value="1"/>
</dbReference>
<dbReference type="OrthoDB" id="1869454at2759"/>
<dbReference type="PANTHER" id="PTHR34116">
    <property type="entry name" value="PLASMINOGEN ACTIVATOR INHIBITOR"/>
    <property type="match status" value="1"/>
</dbReference>
<keyword evidence="3" id="KW-1185">Reference proteome</keyword>
<feature type="transmembrane region" description="Helical" evidence="1">
    <location>
        <begin position="12"/>
        <end position="37"/>
    </location>
</feature>
<name>A0A9N7RQB2_STRHE</name>
<feature type="transmembrane region" description="Helical" evidence="1">
    <location>
        <begin position="92"/>
        <end position="111"/>
    </location>
</feature>
<organism evidence="2 3">
    <name type="scientific">Striga hermonthica</name>
    <name type="common">Purple witchweed</name>
    <name type="synonym">Buchnera hermonthica</name>
    <dbReference type="NCBI Taxonomy" id="68872"/>
    <lineage>
        <taxon>Eukaryota</taxon>
        <taxon>Viridiplantae</taxon>
        <taxon>Streptophyta</taxon>
        <taxon>Embryophyta</taxon>
        <taxon>Tracheophyta</taxon>
        <taxon>Spermatophyta</taxon>
        <taxon>Magnoliopsida</taxon>
        <taxon>eudicotyledons</taxon>
        <taxon>Gunneridae</taxon>
        <taxon>Pentapetalae</taxon>
        <taxon>asterids</taxon>
        <taxon>lamiids</taxon>
        <taxon>Lamiales</taxon>
        <taxon>Orobanchaceae</taxon>
        <taxon>Buchnereae</taxon>
        <taxon>Striga</taxon>
    </lineage>
</organism>
<comment type="caution">
    <text evidence="2">The sequence shown here is derived from an EMBL/GenBank/DDBJ whole genome shotgun (WGS) entry which is preliminary data.</text>
</comment>
<protein>
    <submittedName>
        <fullName evidence="2">Uncharacterized protein</fullName>
    </submittedName>
</protein>
<feature type="transmembrane region" description="Helical" evidence="1">
    <location>
        <begin position="186"/>
        <end position="207"/>
    </location>
</feature>
<dbReference type="PANTHER" id="PTHR34116:SF2">
    <property type="entry name" value="THH1_TOM1_TOM3 DOMAIN-CONTAINING PROTEIN"/>
    <property type="match status" value="1"/>
</dbReference>
<proteinExistence type="predicted"/>
<reference evidence="2" key="1">
    <citation type="submission" date="2019-12" db="EMBL/GenBank/DDBJ databases">
        <authorList>
            <person name="Scholes J."/>
        </authorList>
    </citation>
    <scope>NUCLEOTIDE SEQUENCE</scope>
</reference>
<keyword evidence="1" id="KW-0472">Membrane</keyword>
<dbReference type="Proteomes" id="UP001153555">
    <property type="component" value="Unassembled WGS sequence"/>
</dbReference>
<keyword evidence="1" id="KW-0812">Transmembrane</keyword>
<keyword evidence="1" id="KW-1133">Transmembrane helix</keyword>
<feature type="transmembrane region" description="Helical" evidence="1">
    <location>
        <begin position="228"/>
        <end position="248"/>
    </location>
</feature>
<feature type="transmembrane region" description="Helical" evidence="1">
    <location>
        <begin position="132"/>
        <end position="151"/>
    </location>
</feature>
<evidence type="ECO:0000313" key="2">
    <source>
        <dbReference type="EMBL" id="CAA0840041.1"/>
    </source>
</evidence>